<keyword evidence="1" id="KW-0456">Lyase</keyword>
<dbReference type="InterPro" id="IPR029017">
    <property type="entry name" value="Enolase-like_N"/>
</dbReference>
<dbReference type="OrthoDB" id="42605at2157"/>
<dbReference type="PANTHER" id="PTHR48080:SF2">
    <property type="entry name" value="D-GALACTONATE DEHYDRATASE"/>
    <property type="match status" value="1"/>
</dbReference>
<evidence type="ECO:0000313" key="3">
    <source>
        <dbReference type="EMBL" id="ARD85276.1"/>
    </source>
</evidence>
<dbReference type="InterPro" id="IPR036849">
    <property type="entry name" value="Enolase-like_C_sf"/>
</dbReference>
<dbReference type="EMBL" id="CP015363">
    <property type="protein sequence ID" value="ARD85276.1"/>
    <property type="molecule type" value="Genomic_DNA"/>
</dbReference>
<dbReference type="InterPro" id="IPR013341">
    <property type="entry name" value="Mandelate_racemase_N_dom"/>
</dbReference>
<sequence>MKIKKVTTAVVEANFDWTFVKVETDSGLTGIGEAFCSPGLTKVIKEFGSLLIGKDPLQIEPLVRDMRYAGSPSGSSGLIFHAITGIETALWDIIGKHLDAPLWQLFGGSYREKVQIYADCHAGDALESLDPLLQPRKPAWDRSKSQWSPDIGTYSPEILDDYTPEAYAEKAKKMVAEGFTALKFDLDVPNPYSRDKYNSSLSNEEINYLASLMKGVRDAVGSGIDIAADCHWKFSPDASIRLANALAPYKLLWLEDPIPPENIDAMRYVTDRSPVPILSGENLYGRYGFREIIEKQAVSIVAPDFQKTGGLSEARRIAEMADSYYMPVAPHNISSPIGTMASVHLSAAIPNFLVLEWHASDVPFWNDIVNESHIIQNGFVKIPDKPGIGLTLNEDTIRKYAKPGETVFE</sequence>
<gene>
    <name evidence="3" type="ORF">FAD_1417</name>
</gene>
<dbReference type="SMART" id="SM00922">
    <property type="entry name" value="MR_MLE"/>
    <property type="match status" value="1"/>
</dbReference>
<dbReference type="SFLD" id="SFLDG00179">
    <property type="entry name" value="mandelate_racemase"/>
    <property type="match status" value="1"/>
</dbReference>
<reference evidence="3 4" key="1">
    <citation type="submission" date="2011-10" db="EMBL/GenBank/DDBJ databases">
        <title>Metabolic and evolutionary patterns in the extreme acidophile Ferroplasma acidiphilum.</title>
        <authorList>
            <person name="Golyshina O.V."/>
            <person name="Kozyavkin S.A."/>
            <person name="Tatusov R.L."/>
            <person name="Slesarev A.I."/>
            <person name="Golyshin P.N."/>
        </authorList>
    </citation>
    <scope>NUCLEOTIDE SEQUENCE [LARGE SCALE GENOMIC DNA]</scope>
    <source>
        <strain evidence="4">Y</strain>
    </source>
</reference>
<evidence type="ECO:0000256" key="1">
    <source>
        <dbReference type="ARBA" id="ARBA00023239"/>
    </source>
</evidence>
<keyword evidence="4" id="KW-1185">Reference proteome</keyword>
<dbReference type="GO" id="GO:0016829">
    <property type="term" value="F:lyase activity"/>
    <property type="evidence" value="ECO:0007669"/>
    <property type="project" value="UniProtKB-KW"/>
</dbReference>
<organism evidence="3 4">
    <name type="scientific">Ferroplasma acidiphilum</name>
    <dbReference type="NCBI Taxonomy" id="74969"/>
    <lineage>
        <taxon>Archaea</taxon>
        <taxon>Methanobacteriati</taxon>
        <taxon>Thermoplasmatota</taxon>
        <taxon>Thermoplasmata</taxon>
        <taxon>Thermoplasmatales</taxon>
        <taxon>Ferroplasmaceae</taxon>
        <taxon>Ferroplasma</taxon>
    </lineage>
</organism>
<protein>
    <submittedName>
        <fullName evidence="3">Mandelate racemase subfamily protein</fullName>
    </submittedName>
</protein>
<dbReference type="SUPFAM" id="SSF51604">
    <property type="entry name" value="Enolase C-terminal domain-like"/>
    <property type="match status" value="1"/>
</dbReference>
<dbReference type="Gene3D" id="3.30.390.10">
    <property type="entry name" value="Enolase-like, N-terminal domain"/>
    <property type="match status" value="1"/>
</dbReference>
<dbReference type="SUPFAM" id="SSF54826">
    <property type="entry name" value="Enolase N-terminal domain-like"/>
    <property type="match status" value="1"/>
</dbReference>
<dbReference type="STRING" id="74969.FAD_1417"/>
<dbReference type="Pfam" id="PF13378">
    <property type="entry name" value="MR_MLE_C"/>
    <property type="match status" value="1"/>
</dbReference>
<proteinExistence type="predicted"/>
<dbReference type="InterPro" id="IPR029065">
    <property type="entry name" value="Enolase_C-like"/>
</dbReference>
<dbReference type="InterPro" id="IPR034593">
    <property type="entry name" value="DgoD-like"/>
</dbReference>
<dbReference type="KEGG" id="fai:FAD_1417"/>
<name>A0A1V0N5A6_9ARCH</name>
<evidence type="ECO:0000259" key="2">
    <source>
        <dbReference type="SMART" id="SM00922"/>
    </source>
</evidence>
<dbReference type="CDD" id="cd03316">
    <property type="entry name" value="MR_like"/>
    <property type="match status" value="1"/>
</dbReference>
<dbReference type="SFLD" id="SFLDS00001">
    <property type="entry name" value="Enolase"/>
    <property type="match status" value="1"/>
</dbReference>
<dbReference type="RefSeq" id="WP_081142891.1">
    <property type="nucleotide sequence ID" value="NZ_CP015363.1"/>
</dbReference>
<accession>A0A1V0N5A6</accession>
<evidence type="ECO:0000313" key="4">
    <source>
        <dbReference type="Proteomes" id="UP000192050"/>
    </source>
</evidence>
<dbReference type="Gene3D" id="3.20.20.120">
    <property type="entry name" value="Enolase-like C-terminal domain"/>
    <property type="match status" value="1"/>
</dbReference>
<dbReference type="Pfam" id="PF02746">
    <property type="entry name" value="MR_MLE_N"/>
    <property type="match status" value="1"/>
</dbReference>
<dbReference type="InterPro" id="IPR013342">
    <property type="entry name" value="Mandelate_racemase_C"/>
</dbReference>
<feature type="domain" description="Mandelate racemase/muconate lactonizing enzyme C-terminal" evidence="2">
    <location>
        <begin position="164"/>
        <end position="276"/>
    </location>
</feature>
<dbReference type="Proteomes" id="UP000192050">
    <property type="component" value="Chromosome"/>
</dbReference>
<dbReference type="AlphaFoldDB" id="A0A1V0N5A6"/>
<dbReference type="PANTHER" id="PTHR48080">
    <property type="entry name" value="D-GALACTONATE DEHYDRATASE-RELATED"/>
    <property type="match status" value="1"/>
</dbReference>
<dbReference type="GeneID" id="31676910"/>